<protein>
    <submittedName>
        <fullName evidence="7">Opacity protein antigens</fullName>
    </submittedName>
    <submittedName>
        <fullName evidence="8">Porin family protein</fullName>
    </submittedName>
</protein>
<evidence type="ECO:0000259" key="6">
    <source>
        <dbReference type="Pfam" id="PF13505"/>
    </source>
</evidence>
<keyword evidence="3" id="KW-0472">Membrane</keyword>
<sequence length="193" mass="19720">MTRFVAMTAIAAVMGSAAFAGNISEPVVEPAPAPAPVPVANDGGDWTGFYLGGQIGQLDVDATNGASGDDAAYGVHAGYNYDFGRFVLGGELDYDTTDVDLGGGATVDSVARAKVKAGYDFGNVLAYVTGGVAEADSSLGSETGEFYGVGLAYQVTDQWQIGGEVLEHEFDDFGNSGVGADATSVSLRASFKF</sequence>
<evidence type="ECO:0000313" key="10">
    <source>
        <dbReference type="Proteomes" id="UP001058514"/>
    </source>
</evidence>
<dbReference type="AlphaFoldDB" id="A0A0P1HBD4"/>
<dbReference type="PANTHER" id="PTHR34001">
    <property type="entry name" value="BLL7405 PROTEIN"/>
    <property type="match status" value="1"/>
</dbReference>
<dbReference type="GO" id="GO:0016020">
    <property type="term" value="C:membrane"/>
    <property type="evidence" value="ECO:0007669"/>
    <property type="project" value="UniProtKB-SubCell"/>
</dbReference>
<comment type="similarity">
    <text evidence="4">Belongs to the Omp25/RopB family.</text>
</comment>
<dbReference type="SUPFAM" id="SSF56925">
    <property type="entry name" value="OMPA-like"/>
    <property type="match status" value="1"/>
</dbReference>
<evidence type="ECO:0000256" key="1">
    <source>
        <dbReference type="ARBA" id="ARBA00004370"/>
    </source>
</evidence>
<evidence type="ECO:0000256" key="4">
    <source>
        <dbReference type="ARBA" id="ARBA00038306"/>
    </source>
</evidence>
<evidence type="ECO:0000313" key="7">
    <source>
        <dbReference type="EMBL" id="CUI00855.1"/>
    </source>
</evidence>
<dbReference type="InterPro" id="IPR011250">
    <property type="entry name" value="OMP/PagP_B-barrel"/>
</dbReference>
<name>A0A0P1HBD4_9RHOB</name>
<dbReference type="InterPro" id="IPR051692">
    <property type="entry name" value="OMP-like"/>
</dbReference>
<dbReference type="Proteomes" id="UP001058514">
    <property type="component" value="Chromosome"/>
</dbReference>
<dbReference type="RefSeq" id="WP_058286899.1">
    <property type="nucleotide sequence ID" value="NZ_CP041159.1"/>
</dbReference>
<feature type="signal peptide" evidence="5">
    <location>
        <begin position="1"/>
        <end position="20"/>
    </location>
</feature>
<keyword evidence="2 5" id="KW-0732">Signal</keyword>
<dbReference type="STRING" id="1396826.PHA8399_02992"/>
<gene>
    <name evidence="8" type="ORF">K3718_08645</name>
    <name evidence="7" type="ORF">PHA8399_02992</name>
</gene>
<evidence type="ECO:0000256" key="3">
    <source>
        <dbReference type="ARBA" id="ARBA00023136"/>
    </source>
</evidence>
<reference evidence="8" key="2">
    <citation type="submission" date="2021-08" db="EMBL/GenBank/DDBJ databases">
        <authorList>
            <person name="Nwanade C."/>
            <person name="Wang M."/>
            <person name="Masoudi A."/>
            <person name="Yu Z."/>
            <person name="Liu J."/>
        </authorList>
    </citation>
    <scope>NUCLEOTIDE SEQUENCE</scope>
    <source>
        <strain evidence="8">S166</strain>
    </source>
</reference>
<accession>A0A0P1HBD4</accession>
<dbReference type="EMBL" id="CP081051">
    <property type="protein sequence ID" value="UWQ43136.1"/>
    <property type="molecule type" value="Genomic_DNA"/>
</dbReference>
<organism evidence="7 9">
    <name type="scientific">Leisingera aquaemixtae</name>
    <dbReference type="NCBI Taxonomy" id="1396826"/>
    <lineage>
        <taxon>Bacteria</taxon>
        <taxon>Pseudomonadati</taxon>
        <taxon>Pseudomonadota</taxon>
        <taxon>Alphaproteobacteria</taxon>
        <taxon>Rhodobacterales</taxon>
        <taxon>Roseobacteraceae</taxon>
        <taxon>Leisingera</taxon>
    </lineage>
</organism>
<keyword evidence="10" id="KW-1185">Reference proteome</keyword>
<proteinExistence type="inferred from homology"/>
<dbReference type="PANTHER" id="PTHR34001:SF3">
    <property type="entry name" value="BLL7405 PROTEIN"/>
    <property type="match status" value="1"/>
</dbReference>
<dbReference type="Proteomes" id="UP000051326">
    <property type="component" value="Unassembled WGS sequence"/>
</dbReference>
<dbReference type="Pfam" id="PF13505">
    <property type="entry name" value="OMP_b-brl"/>
    <property type="match status" value="1"/>
</dbReference>
<feature type="chain" id="PRO_5006064272" evidence="5">
    <location>
        <begin position="21"/>
        <end position="193"/>
    </location>
</feature>
<dbReference type="InterPro" id="IPR027385">
    <property type="entry name" value="Beta-barrel_OMP"/>
</dbReference>
<evidence type="ECO:0000313" key="9">
    <source>
        <dbReference type="Proteomes" id="UP000051326"/>
    </source>
</evidence>
<comment type="subcellular location">
    <subcellularLocation>
        <location evidence="1">Membrane</location>
    </subcellularLocation>
</comment>
<evidence type="ECO:0000256" key="5">
    <source>
        <dbReference type="SAM" id="SignalP"/>
    </source>
</evidence>
<feature type="domain" description="Outer membrane protein beta-barrel" evidence="6">
    <location>
        <begin position="40"/>
        <end position="193"/>
    </location>
</feature>
<evidence type="ECO:0000313" key="8">
    <source>
        <dbReference type="EMBL" id="UWQ43136.1"/>
    </source>
</evidence>
<reference evidence="7 9" key="1">
    <citation type="submission" date="2015-09" db="EMBL/GenBank/DDBJ databases">
        <authorList>
            <consortium name="Swine Surveillance"/>
        </authorList>
    </citation>
    <scope>NUCLEOTIDE SEQUENCE [LARGE SCALE GENOMIC DNA]</scope>
    <source>
        <strain evidence="7 9">CECT 8399</strain>
    </source>
</reference>
<dbReference type="Gene3D" id="2.40.160.20">
    <property type="match status" value="1"/>
</dbReference>
<dbReference type="EMBL" id="CYSR01000030">
    <property type="protein sequence ID" value="CUI00855.1"/>
    <property type="molecule type" value="Genomic_DNA"/>
</dbReference>
<evidence type="ECO:0000256" key="2">
    <source>
        <dbReference type="ARBA" id="ARBA00022729"/>
    </source>
</evidence>